<evidence type="ECO:0000259" key="1">
    <source>
        <dbReference type="Pfam" id="PF01928"/>
    </source>
</evidence>
<dbReference type="PANTHER" id="PTHR14586:SF1">
    <property type="entry name" value="THIAMINE-TRIPHOSPHATASE"/>
    <property type="match status" value="1"/>
</dbReference>
<sequence length="214" mass="24594">MGKKALRTLEVECLFKPSATSLSLLRANNGNAPFHPFGSITIKSFKDTYFDRNQVLEKRGIWVRQRNGEWQAKCSRGGEQTNLRFEEFTGTDMVKEFVRKHIWTPDQTNFGSAPIAEFRTERTEVHVDKGFIIAIDETDFGHMVGEVELLEEVSWDADLWVVDDKMRLMGLEIDEFMSRHGWAFPDEKAVGKVAAYLEWKKAEDAEAELAVEEK</sequence>
<keyword evidence="3" id="KW-1185">Reference proteome</keyword>
<dbReference type="OrthoDB" id="442176at2759"/>
<protein>
    <recommendedName>
        <fullName evidence="1">CYTH domain-containing protein</fullName>
    </recommendedName>
</protein>
<accession>A0A6G1HFG1</accession>
<dbReference type="Gene3D" id="2.40.320.10">
    <property type="entry name" value="Hypothetical Protein Pfu-838710-001"/>
    <property type="match status" value="1"/>
</dbReference>
<proteinExistence type="predicted"/>
<reference evidence="2" key="1">
    <citation type="journal article" date="2020" name="Stud. Mycol.">
        <title>101 Dothideomycetes genomes: a test case for predicting lifestyles and emergence of pathogens.</title>
        <authorList>
            <person name="Haridas S."/>
            <person name="Albert R."/>
            <person name="Binder M."/>
            <person name="Bloem J."/>
            <person name="Labutti K."/>
            <person name="Salamov A."/>
            <person name="Andreopoulos B."/>
            <person name="Baker S."/>
            <person name="Barry K."/>
            <person name="Bills G."/>
            <person name="Bluhm B."/>
            <person name="Cannon C."/>
            <person name="Castanera R."/>
            <person name="Culley D."/>
            <person name="Daum C."/>
            <person name="Ezra D."/>
            <person name="Gonzalez J."/>
            <person name="Henrissat B."/>
            <person name="Kuo A."/>
            <person name="Liang C."/>
            <person name="Lipzen A."/>
            <person name="Lutzoni F."/>
            <person name="Magnuson J."/>
            <person name="Mondo S."/>
            <person name="Nolan M."/>
            <person name="Ohm R."/>
            <person name="Pangilinan J."/>
            <person name="Park H.-J."/>
            <person name="Ramirez L."/>
            <person name="Alfaro M."/>
            <person name="Sun H."/>
            <person name="Tritt A."/>
            <person name="Yoshinaga Y."/>
            <person name="Zwiers L.-H."/>
            <person name="Turgeon B."/>
            <person name="Goodwin S."/>
            <person name="Spatafora J."/>
            <person name="Crous P."/>
            <person name="Grigoriev I."/>
        </authorList>
    </citation>
    <scope>NUCLEOTIDE SEQUENCE</scope>
    <source>
        <strain evidence="2">CBS 113979</strain>
    </source>
</reference>
<dbReference type="Proteomes" id="UP000800041">
    <property type="component" value="Unassembled WGS sequence"/>
</dbReference>
<dbReference type="GO" id="GO:0050333">
    <property type="term" value="F:thiamine triphosphate phosphatase activity"/>
    <property type="evidence" value="ECO:0007669"/>
    <property type="project" value="InterPro"/>
</dbReference>
<dbReference type="Pfam" id="PF01928">
    <property type="entry name" value="CYTH"/>
    <property type="match status" value="1"/>
</dbReference>
<dbReference type="EMBL" id="ML977138">
    <property type="protein sequence ID" value="KAF1991760.1"/>
    <property type="molecule type" value="Genomic_DNA"/>
</dbReference>
<evidence type="ECO:0000313" key="2">
    <source>
        <dbReference type="EMBL" id="KAF1991760.1"/>
    </source>
</evidence>
<dbReference type="GO" id="GO:0000287">
    <property type="term" value="F:magnesium ion binding"/>
    <property type="evidence" value="ECO:0007669"/>
    <property type="project" value="TreeGrafter"/>
</dbReference>
<dbReference type="PANTHER" id="PTHR14586">
    <property type="entry name" value="THIAMINE-TRIPHOSPHATASE"/>
    <property type="match status" value="1"/>
</dbReference>
<dbReference type="AlphaFoldDB" id="A0A6G1HFG1"/>
<feature type="domain" description="CYTH" evidence="1">
    <location>
        <begin position="40"/>
        <end position="164"/>
    </location>
</feature>
<dbReference type="SUPFAM" id="SSF55154">
    <property type="entry name" value="CYTH-like phosphatases"/>
    <property type="match status" value="1"/>
</dbReference>
<dbReference type="InterPro" id="IPR039582">
    <property type="entry name" value="THTPA"/>
</dbReference>
<dbReference type="GO" id="GO:0042357">
    <property type="term" value="P:thiamine diphosphate metabolic process"/>
    <property type="evidence" value="ECO:0007669"/>
    <property type="project" value="TreeGrafter"/>
</dbReference>
<dbReference type="InterPro" id="IPR023577">
    <property type="entry name" value="CYTH_domain"/>
</dbReference>
<dbReference type="InterPro" id="IPR033469">
    <property type="entry name" value="CYTH-like_dom_sf"/>
</dbReference>
<name>A0A6G1HFG1_9PEZI</name>
<evidence type="ECO:0000313" key="3">
    <source>
        <dbReference type="Proteomes" id="UP000800041"/>
    </source>
</evidence>
<gene>
    <name evidence="2" type="ORF">K402DRAFT_367070</name>
</gene>
<organism evidence="2 3">
    <name type="scientific">Aulographum hederae CBS 113979</name>
    <dbReference type="NCBI Taxonomy" id="1176131"/>
    <lineage>
        <taxon>Eukaryota</taxon>
        <taxon>Fungi</taxon>
        <taxon>Dikarya</taxon>
        <taxon>Ascomycota</taxon>
        <taxon>Pezizomycotina</taxon>
        <taxon>Dothideomycetes</taxon>
        <taxon>Pleosporomycetidae</taxon>
        <taxon>Aulographales</taxon>
        <taxon>Aulographaceae</taxon>
    </lineage>
</organism>